<proteinExistence type="predicted"/>
<evidence type="ECO:0000313" key="1">
    <source>
        <dbReference type="EMBL" id="TLQ06956.1"/>
    </source>
</evidence>
<dbReference type="AlphaFoldDB" id="A0A5R9C2P2"/>
<accession>A0A5R9C2P2</accession>
<protein>
    <submittedName>
        <fullName evidence="1">Uncharacterized protein</fullName>
    </submittedName>
</protein>
<dbReference type="EMBL" id="VBTE01000022">
    <property type="protein sequence ID" value="TLQ06956.1"/>
    <property type="molecule type" value="Genomic_DNA"/>
</dbReference>
<dbReference type="RefSeq" id="WP_138472130.1">
    <property type="nucleotide sequence ID" value="NZ_VBTE01000022.1"/>
</dbReference>
<sequence>MNSALDKLLEKQMEIQKKMRTLIQEEMELTEQIETYLSSIRNYNSKSQMKEKIRKNLKNIGFKILPDKVKNIRTLNLVKDNSSFQIVIVQSSYQEKSYNAWYTLKPEVENIVDFVIFIYSDKSGNDSFVAVPKGTLKILLQQISKMPDGRTNIKLKADHINAVEIQARMDLSNGINNFNLLLSDIE</sequence>
<evidence type="ECO:0000313" key="2">
    <source>
        <dbReference type="Proteomes" id="UP000307201"/>
    </source>
</evidence>
<dbReference type="Proteomes" id="UP000307201">
    <property type="component" value="Unassembled WGS sequence"/>
</dbReference>
<reference evidence="1 2" key="1">
    <citation type="submission" date="2019-05" db="EMBL/GenBank/DDBJ databases">
        <title>The metagenome of a microbial culture collection derived from dairy environment covers the genomic content of the human microbiome.</title>
        <authorList>
            <person name="Roder T."/>
            <person name="Wuthrich D."/>
            <person name="Sattari Z."/>
            <person name="Von Ah U."/>
            <person name="Bar C."/>
            <person name="Ronchi F."/>
            <person name="Macpherson A.J."/>
            <person name="Ganal-Vonarburg S.C."/>
            <person name="Bruggmann R."/>
            <person name="Vergeres G."/>
        </authorList>
    </citation>
    <scope>NUCLEOTIDE SEQUENCE [LARGE SCALE GENOMIC DNA]</scope>
    <source>
        <strain evidence="1 2">FAM 24235</strain>
    </source>
</reference>
<comment type="caution">
    <text evidence="1">The sequence shown here is derived from an EMBL/GenBank/DDBJ whole genome shotgun (WGS) entry which is preliminary data.</text>
</comment>
<gene>
    <name evidence="1" type="ORF">FEZ48_08105</name>
</gene>
<organism evidence="1 2">
    <name type="scientific">Marinilactibacillus psychrotolerans</name>
    <dbReference type="NCBI Taxonomy" id="191770"/>
    <lineage>
        <taxon>Bacteria</taxon>
        <taxon>Bacillati</taxon>
        <taxon>Bacillota</taxon>
        <taxon>Bacilli</taxon>
        <taxon>Lactobacillales</taxon>
        <taxon>Carnobacteriaceae</taxon>
        <taxon>Marinilactibacillus</taxon>
    </lineage>
</organism>
<name>A0A5R9C2P2_9LACT</name>